<keyword evidence="3" id="KW-1185">Reference proteome</keyword>
<gene>
    <name evidence="2" type="ORF">CCMP2556_LOCUS20231</name>
</gene>
<dbReference type="EMBL" id="CAXAMN010011803">
    <property type="protein sequence ID" value="CAK9036305.1"/>
    <property type="molecule type" value="Genomic_DNA"/>
</dbReference>
<feature type="region of interest" description="Disordered" evidence="1">
    <location>
        <begin position="74"/>
        <end position="95"/>
    </location>
</feature>
<accession>A0ABP0LD87</accession>
<evidence type="ECO:0000256" key="1">
    <source>
        <dbReference type="SAM" id="MobiDB-lite"/>
    </source>
</evidence>
<name>A0ABP0LD87_9DINO</name>
<reference evidence="2 3" key="1">
    <citation type="submission" date="2024-02" db="EMBL/GenBank/DDBJ databases">
        <authorList>
            <person name="Chen Y."/>
            <person name="Shah S."/>
            <person name="Dougan E. K."/>
            <person name="Thang M."/>
            <person name="Chan C."/>
        </authorList>
    </citation>
    <scope>NUCLEOTIDE SEQUENCE [LARGE SCALE GENOMIC DNA]</scope>
</reference>
<sequence>MLEHRAGIRKGRDFGTLRCGYGNFDVATRLKSILIRRDLYVHLKSIFKEFDGLITEFMEDTYYGQMNVSPDGSFIKTDPDQDLDEGGSEAGSDKEGVETCNVSTFVTFGPLKNLLTRLARNTFEVAMCKLAKESVPGKALTLTCLKDDVLGKAIQDCRAKYETDFPKVAVAEVEPARELHSGLEVINKLSIGSEEEYKEELAQFNLKATKHEDDAVRDFVFSRVEIVVNPLDDTLIPKLRRVKMMEERKRKLYFYSVAGDGAINWEAAKKRRLNPYAGTGPGLKTVVDTFENLQAKEPDEHTSGRNILGICVRGSQGKVKPMEVTRKALASKVYNLATALVDPDPQDLLSRFRRGRRPFAGNVEEKIMLRSQKGLTEAKTTMKIPLCSHTDYAAIFQNDDSAGDRDEEDLGTEDAFVEVQDGQVQCFPYEHAPIFKQELIHVFGAEVFVDLSPEPLG</sequence>
<organism evidence="2 3">
    <name type="scientific">Durusdinium trenchii</name>
    <dbReference type="NCBI Taxonomy" id="1381693"/>
    <lineage>
        <taxon>Eukaryota</taxon>
        <taxon>Sar</taxon>
        <taxon>Alveolata</taxon>
        <taxon>Dinophyceae</taxon>
        <taxon>Suessiales</taxon>
        <taxon>Symbiodiniaceae</taxon>
        <taxon>Durusdinium</taxon>
    </lineage>
</organism>
<evidence type="ECO:0000313" key="2">
    <source>
        <dbReference type="EMBL" id="CAK9036305.1"/>
    </source>
</evidence>
<evidence type="ECO:0000313" key="3">
    <source>
        <dbReference type="Proteomes" id="UP001642484"/>
    </source>
</evidence>
<dbReference type="Proteomes" id="UP001642484">
    <property type="component" value="Unassembled WGS sequence"/>
</dbReference>
<protein>
    <submittedName>
        <fullName evidence="2">Uncharacterized protein</fullName>
    </submittedName>
</protein>
<proteinExistence type="predicted"/>
<comment type="caution">
    <text evidence="2">The sequence shown here is derived from an EMBL/GenBank/DDBJ whole genome shotgun (WGS) entry which is preliminary data.</text>
</comment>